<dbReference type="GO" id="GO:0016020">
    <property type="term" value="C:membrane"/>
    <property type="evidence" value="ECO:0007669"/>
    <property type="project" value="InterPro"/>
</dbReference>
<protein>
    <submittedName>
        <fullName evidence="1">YggT family protein</fullName>
    </submittedName>
</protein>
<dbReference type="GeneID" id="43348969"/>
<name>A0A6I3RZL0_9BURK</name>
<dbReference type="Proteomes" id="UP000462362">
    <property type="component" value="Unassembled WGS sequence"/>
</dbReference>
<accession>A0A6I3RZL0</accession>
<comment type="caution">
    <text evidence="1">The sequence shown here is derived from an EMBL/GenBank/DDBJ whole genome shotgun (WGS) entry which is preliminary data.</text>
</comment>
<organism evidence="1 2">
    <name type="scientific">Parasutterella excrementihominis</name>
    <dbReference type="NCBI Taxonomy" id="487175"/>
    <lineage>
        <taxon>Bacteria</taxon>
        <taxon>Pseudomonadati</taxon>
        <taxon>Pseudomonadota</taxon>
        <taxon>Betaproteobacteria</taxon>
        <taxon>Burkholderiales</taxon>
        <taxon>Sutterellaceae</taxon>
        <taxon>Parasutterella</taxon>
    </lineage>
</organism>
<proteinExistence type="predicted"/>
<evidence type="ECO:0000313" key="2">
    <source>
        <dbReference type="Proteomes" id="UP000462362"/>
    </source>
</evidence>
<reference evidence="1 2" key="1">
    <citation type="journal article" date="2019" name="Nat. Med.">
        <title>A library of human gut bacterial isolates paired with longitudinal multiomics data enables mechanistic microbiome research.</title>
        <authorList>
            <person name="Poyet M."/>
            <person name="Groussin M."/>
            <person name="Gibbons S.M."/>
            <person name="Avila-Pacheco J."/>
            <person name="Jiang X."/>
            <person name="Kearney S.M."/>
            <person name="Perrotta A.R."/>
            <person name="Berdy B."/>
            <person name="Zhao S."/>
            <person name="Lieberman T.D."/>
            <person name="Swanson P.K."/>
            <person name="Smith M."/>
            <person name="Roesemann S."/>
            <person name="Alexander J.E."/>
            <person name="Rich S.A."/>
            <person name="Livny J."/>
            <person name="Vlamakis H."/>
            <person name="Clish C."/>
            <person name="Bullock K."/>
            <person name="Deik A."/>
            <person name="Scott J."/>
            <person name="Pierce K.A."/>
            <person name="Xavier R.J."/>
            <person name="Alm E.J."/>
        </authorList>
    </citation>
    <scope>NUCLEOTIDE SEQUENCE [LARGE SCALE GENOMIC DNA]</scope>
    <source>
        <strain evidence="1 2">BIOML-A2</strain>
    </source>
</reference>
<dbReference type="InterPro" id="IPR003425">
    <property type="entry name" value="CCB3/YggT"/>
</dbReference>
<dbReference type="AlphaFoldDB" id="A0A6I3RZL0"/>
<gene>
    <name evidence="1" type="ORF">GMD42_03880</name>
</gene>
<dbReference type="EMBL" id="WNCL01000008">
    <property type="protein sequence ID" value="MTU42777.1"/>
    <property type="molecule type" value="Genomic_DNA"/>
</dbReference>
<sequence length="176" mass="19873">MSAIFLLTLRLLCTVFACLLLLRAYLKFLRAPGNDPITSFAYTTTQWAVGSVSKFIPRTPTIDWPSIFVCYLVAVIYQFFHWLMGSGAGGFFPFFFGSAVLVVYWAIELAMFAALLFCILSWVNQTSALYRTLSYLCYPFLAPIKKFIPVWKNIDFSAIVFFLVANIVLALLAPLT</sequence>
<evidence type="ECO:0000313" key="1">
    <source>
        <dbReference type="EMBL" id="MTU42777.1"/>
    </source>
</evidence>
<dbReference type="Pfam" id="PF02325">
    <property type="entry name" value="CCB3_YggT"/>
    <property type="match status" value="2"/>
</dbReference>
<dbReference type="RefSeq" id="WP_008812134.1">
    <property type="nucleotide sequence ID" value="NZ_CAJUON010000024.1"/>
</dbReference>